<dbReference type="Pfam" id="PF12796">
    <property type="entry name" value="Ank_2"/>
    <property type="match status" value="2"/>
</dbReference>
<keyword evidence="4" id="KW-1185">Reference proteome</keyword>
<dbReference type="PANTHER" id="PTHR24198">
    <property type="entry name" value="ANKYRIN REPEAT AND PROTEIN KINASE DOMAIN-CONTAINING PROTEIN"/>
    <property type="match status" value="1"/>
</dbReference>
<dbReference type="SUPFAM" id="SSF48403">
    <property type="entry name" value="Ankyrin repeat"/>
    <property type="match status" value="1"/>
</dbReference>
<reference evidence="3 4" key="1">
    <citation type="submission" date="2024-01" db="EMBL/GenBank/DDBJ databases">
        <title>The genome of the rayed Mediterranean limpet Patella caerulea (Linnaeus, 1758).</title>
        <authorList>
            <person name="Anh-Thu Weber A."/>
            <person name="Halstead-Nussloch G."/>
        </authorList>
    </citation>
    <scope>NUCLEOTIDE SEQUENCE [LARGE SCALE GENOMIC DNA]</scope>
    <source>
        <strain evidence="3">AATW-2023a</strain>
        <tissue evidence="3">Whole specimen</tissue>
    </source>
</reference>
<proteinExistence type="predicted"/>
<protein>
    <recommendedName>
        <fullName evidence="5">Ankyrin repeat protein</fullName>
    </recommendedName>
</protein>
<dbReference type="InterPro" id="IPR036770">
    <property type="entry name" value="Ankyrin_rpt-contain_sf"/>
</dbReference>
<comment type="caution">
    <text evidence="3">The sequence shown here is derived from an EMBL/GenBank/DDBJ whole genome shotgun (WGS) entry which is preliminary data.</text>
</comment>
<name>A0AAN8JZW2_PATCE</name>
<organism evidence="3 4">
    <name type="scientific">Patella caerulea</name>
    <name type="common">Rayed Mediterranean limpet</name>
    <dbReference type="NCBI Taxonomy" id="87958"/>
    <lineage>
        <taxon>Eukaryota</taxon>
        <taxon>Metazoa</taxon>
        <taxon>Spiralia</taxon>
        <taxon>Lophotrochozoa</taxon>
        <taxon>Mollusca</taxon>
        <taxon>Gastropoda</taxon>
        <taxon>Patellogastropoda</taxon>
        <taxon>Patelloidea</taxon>
        <taxon>Patellidae</taxon>
        <taxon>Patella</taxon>
    </lineage>
</organism>
<gene>
    <name evidence="3" type="ORF">SNE40_006202</name>
</gene>
<evidence type="ECO:0000256" key="2">
    <source>
        <dbReference type="ARBA" id="ARBA00023043"/>
    </source>
</evidence>
<sequence>MFCSMSNINPISKLKFLSFKGLSLHTVDKNNMSLLQVSCQRGTVETVEYLVNEIGLDVNHNDNYGSTPALYCSMSNINPISKLKFLSFKGVSLHTVDNKNRSLLHASCQMSTIETVEYLVNEILLDVNHKDNNGLTPAVLCSTSNINPISKLKFLSFKGASLHAVYNNNMSLLHASCRMGTVETVEYLVNEIGLDANHKDNNGATPAMYCSNIDPISKLKFLSSKGTSLHSVDNNNKTLLHVSCQWGTVETVEYLVNDIGLDVSHKDIEGICCCVTNLDPVKKINFLSSKGASLINMNLLGISCLGGTIETVEYLVNEIGLDVNQSYDNDIPLLCCFNSKIQKLEKTSFLISNGAMIIICRPYKDFFRDEDDSGKCSYPLHHSCYLGTLDTVKVLVNDAGYDVNYTGDDKMTALLWCFKTWIQQQEKIRLLIFKGAVITICRPYKYFFNNIL</sequence>
<evidence type="ECO:0000256" key="1">
    <source>
        <dbReference type="ARBA" id="ARBA00022737"/>
    </source>
</evidence>
<keyword evidence="2" id="KW-0040">ANK repeat</keyword>
<evidence type="ECO:0000313" key="3">
    <source>
        <dbReference type="EMBL" id="KAK6186946.1"/>
    </source>
</evidence>
<dbReference type="Proteomes" id="UP001347796">
    <property type="component" value="Unassembled WGS sequence"/>
</dbReference>
<evidence type="ECO:0008006" key="5">
    <source>
        <dbReference type="Google" id="ProtNLM"/>
    </source>
</evidence>
<dbReference type="PANTHER" id="PTHR24198:SF165">
    <property type="entry name" value="ANKYRIN REPEAT-CONTAINING PROTEIN-RELATED"/>
    <property type="match status" value="1"/>
</dbReference>
<dbReference type="AlphaFoldDB" id="A0AAN8JZW2"/>
<dbReference type="Gene3D" id="1.25.40.20">
    <property type="entry name" value="Ankyrin repeat-containing domain"/>
    <property type="match status" value="4"/>
</dbReference>
<dbReference type="SMART" id="SM00248">
    <property type="entry name" value="ANK"/>
    <property type="match status" value="10"/>
</dbReference>
<accession>A0AAN8JZW2</accession>
<evidence type="ECO:0000313" key="4">
    <source>
        <dbReference type="Proteomes" id="UP001347796"/>
    </source>
</evidence>
<keyword evidence="1" id="KW-0677">Repeat</keyword>
<dbReference type="InterPro" id="IPR002110">
    <property type="entry name" value="Ankyrin_rpt"/>
</dbReference>
<dbReference type="EMBL" id="JAZGQO010000005">
    <property type="protein sequence ID" value="KAK6186946.1"/>
    <property type="molecule type" value="Genomic_DNA"/>
</dbReference>